<feature type="domain" description="RRM" evidence="14">
    <location>
        <begin position="136"/>
        <end position="208"/>
    </location>
</feature>
<dbReference type="InterPro" id="IPR036053">
    <property type="entry name" value="PABP-dom"/>
</dbReference>
<dbReference type="AlphaFoldDB" id="A0A804KAG3"/>
<dbReference type="Pfam" id="PF00658">
    <property type="entry name" value="MLLE"/>
    <property type="match status" value="1"/>
</dbReference>
<dbReference type="SMART" id="SM00517">
    <property type="entry name" value="PolyA"/>
    <property type="match status" value="1"/>
</dbReference>
<evidence type="ECO:0000256" key="8">
    <source>
        <dbReference type="ARBA" id="ARBA00022884"/>
    </source>
</evidence>
<name>A0A804KAG3_MUSAM</name>
<organism evidence="17 18">
    <name type="scientific">Musa acuminata subsp. malaccensis</name>
    <name type="common">Wild banana</name>
    <name type="synonym">Musa malaccensis</name>
    <dbReference type="NCBI Taxonomy" id="214687"/>
    <lineage>
        <taxon>Eukaryota</taxon>
        <taxon>Viridiplantae</taxon>
        <taxon>Streptophyta</taxon>
        <taxon>Embryophyta</taxon>
        <taxon>Tracheophyta</taxon>
        <taxon>Spermatophyta</taxon>
        <taxon>Magnoliopsida</taxon>
        <taxon>Liliopsida</taxon>
        <taxon>Zingiberales</taxon>
        <taxon>Musaceae</taxon>
        <taxon>Musa</taxon>
    </lineage>
</organism>
<dbReference type="PANTHER" id="PTHR24012">
    <property type="entry name" value="RNA BINDING PROTEIN"/>
    <property type="match status" value="1"/>
</dbReference>
<feature type="domain" description="RRM" evidence="14">
    <location>
        <begin position="330"/>
        <end position="407"/>
    </location>
</feature>
<dbReference type="PROSITE" id="PS50102">
    <property type="entry name" value="RRM"/>
    <property type="match status" value="3"/>
</dbReference>
<feature type="domain" description="RRM" evidence="14">
    <location>
        <begin position="227"/>
        <end position="304"/>
    </location>
</feature>
<accession>A0A804KAG3</accession>
<evidence type="ECO:0000256" key="7">
    <source>
        <dbReference type="ARBA" id="ARBA00022845"/>
    </source>
</evidence>
<feature type="domain" description="PABC" evidence="15">
    <location>
        <begin position="567"/>
        <end position="644"/>
    </location>
</feature>
<dbReference type="GO" id="GO:0008266">
    <property type="term" value="F:poly(U) RNA binding"/>
    <property type="evidence" value="ECO:0000318"/>
    <property type="project" value="GO_Central"/>
</dbReference>
<evidence type="ECO:0000256" key="1">
    <source>
        <dbReference type="ARBA" id="ARBA00004123"/>
    </source>
</evidence>
<dbReference type="FunFam" id="3.30.70.330:FF:000239">
    <property type="entry name" value="Polyadenylate-binding protein"/>
    <property type="match status" value="1"/>
</dbReference>
<dbReference type="InterPro" id="IPR000504">
    <property type="entry name" value="RRM_dom"/>
</dbReference>
<dbReference type="EnsemblPlants" id="Ma08_t24990.1">
    <property type="protein sequence ID" value="Ma08_p24990.1"/>
    <property type="gene ID" value="Ma08_g24990"/>
</dbReference>
<dbReference type="SMART" id="SM00360">
    <property type="entry name" value="RRM"/>
    <property type="match status" value="3"/>
</dbReference>
<reference evidence="17" key="2">
    <citation type="submission" date="2021-05" db="UniProtKB">
        <authorList>
            <consortium name="EnsemblPlants"/>
        </authorList>
    </citation>
    <scope>IDENTIFICATION</scope>
    <source>
        <strain evidence="17">subsp. malaccensis</strain>
    </source>
</reference>
<proteinExistence type="inferred from homology"/>
<dbReference type="GO" id="GO:0005829">
    <property type="term" value="C:cytosol"/>
    <property type="evidence" value="ECO:0000318"/>
    <property type="project" value="GO_Central"/>
</dbReference>
<dbReference type="InParanoid" id="A0A804KAG3"/>
<evidence type="ECO:0000256" key="13">
    <source>
        <dbReference type="SAM" id="MobiDB-lite"/>
    </source>
</evidence>
<keyword evidence="6" id="KW-0677">Repeat</keyword>
<dbReference type="InterPro" id="IPR006515">
    <property type="entry name" value="PABP_1234"/>
</dbReference>
<evidence type="ECO:0000313" key="16">
    <source>
        <dbReference type="EMBL" id="CAG1832666.1"/>
    </source>
</evidence>
<reference evidence="16" key="1">
    <citation type="submission" date="2021-03" db="EMBL/GenBank/DDBJ databases">
        <authorList>
            <consortium name="Genoscope - CEA"/>
            <person name="William W."/>
        </authorList>
    </citation>
    <scope>NUCLEOTIDE SEQUENCE</scope>
    <source>
        <strain evidence="16">Doubled-haploid Pahang</strain>
    </source>
</reference>
<dbReference type="SUPFAM" id="SSF54928">
    <property type="entry name" value="RNA-binding domain, RBD"/>
    <property type="match status" value="3"/>
</dbReference>
<dbReference type="GO" id="GO:0008143">
    <property type="term" value="F:poly(A) binding"/>
    <property type="evidence" value="ECO:0000318"/>
    <property type="project" value="GO_Central"/>
</dbReference>
<evidence type="ECO:0000256" key="10">
    <source>
        <dbReference type="ARBA" id="ARBA00054110"/>
    </source>
</evidence>
<dbReference type="FunFam" id="1.10.1900.10:FF:000003">
    <property type="entry name" value="Polyadenylate-binding protein"/>
    <property type="match status" value="1"/>
</dbReference>
<comment type="subcellular location">
    <subcellularLocation>
        <location evidence="2 12">Cytoplasm</location>
    </subcellularLocation>
    <subcellularLocation>
        <location evidence="1">Nucleus</location>
    </subcellularLocation>
</comment>
<evidence type="ECO:0000259" key="14">
    <source>
        <dbReference type="PROSITE" id="PS50102"/>
    </source>
</evidence>
<evidence type="ECO:0000259" key="15">
    <source>
        <dbReference type="PROSITE" id="PS51309"/>
    </source>
</evidence>
<comment type="function">
    <text evidence="10">Binds the poly(A) tail of mRNA. Appears to be an important mediator of the multiple roles of the poly(A) tail in mRNA biogenesis, stability and translation.</text>
</comment>
<keyword evidence="18" id="KW-1185">Reference proteome</keyword>
<dbReference type="InterPro" id="IPR002004">
    <property type="entry name" value="PABP_HYD_C"/>
</dbReference>
<comment type="similarity">
    <text evidence="3 12">Belongs to the polyadenylate-binding protein type-1 family.</text>
</comment>
<dbReference type="SUPFAM" id="SSF63570">
    <property type="entry name" value="PABC (PABP) domain"/>
    <property type="match status" value="1"/>
</dbReference>
<keyword evidence="4 12" id="KW-0963">Cytoplasm</keyword>
<dbReference type="FunFam" id="3.30.70.330:FF:000003">
    <property type="entry name" value="Polyadenylate-binding protein"/>
    <property type="match status" value="1"/>
</dbReference>
<dbReference type="GO" id="GO:0005634">
    <property type="term" value="C:nucleus"/>
    <property type="evidence" value="ECO:0000318"/>
    <property type="project" value="GO_Central"/>
</dbReference>
<dbReference type="CDD" id="cd12379">
    <property type="entry name" value="RRM2_I_PABPs"/>
    <property type="match status" value="1"/>
</dbReference>
<evidence type="ECO:0000256" key="9">
    <source>
        <dbReference type="ARBA" id="ARBA00023242"/>
    </source>
</evidence>
<dbReference type="GO" id="GO:1990904">
    <property type="term" value="C:ribonucleoprotein complex"/>
    <property type="evidence" value="ECO:0000318"/>
    <property type="project" value="GO_Central"/>
</dbReference>
<gene>
    <name evidence="16" type="ORF">GSMUA_85860.1</name>
</gene>
<sequence>MSPRSNILVPVSVSQNPKNQRRFVVVVGEERERKNKKKKVISGSQDGAGSDAPAGAERDVSNDGGGVAGSGGNQFPSTSLYVGDFQASVTETQVYDLNPVNATTALEVLNFMPLNNKPIRILDSNRDPSMHRNGAANIFVKNLDKAICNGQLFDIFSAFGRIVSCTIAKDASGQSKGYGFVQFEQEEAAQNAINEINGMLLNDKPVFVGPFIRKKERQNSLDKTKFSNVFVKNLSESTTNEDLENIFGEYGKITSAIVMREEDGKSKCFGFVNFENPDDAARAVQELNEQKFDDKEWYVGKALKKSERELALRKSYNQSARNTVDRDQGLNLYLKNLDDSVGDDELKELFSDFGTITSCKIMRNPDGISKGFGFVAFSAPEEANRALEDMKGKMVRGKPLYVAPAQRKEDRRASFQAHFSQVRPVAMGLGPSVGPRVSIYPPSAPGLGQQIFYGQPPPNLIPPQPGFRFQPQLIPGVQPAEAPMPNFLPAPVQQRRKVHQPLTLQQVLDHLACKLQLVESRKSTRMVPKFHVHSYPPGTPGAVGGMLHPNEMGGLPMQDVAVPQPIPIAALPSALANAPPEQQRLMLGDSLYALVKQLEPVDTAKVTGMLLEMDQTEVLHLLESPDALRAKVAEAMEILRSVAQQQQG</sequence>
<dbReference type="SMART" id="SM00361">
    <property type="entry name" value="RRM_1"/>
    <property type="match status" value="3"/>
</dbReference>
<evidence type="ECO:0000256" key="3">
    <source>
        <dbReference type="ARBA" id="ARBA00008557"/>
    </source>
</evidence>
<dbReference type="Gene3D" id="1.10.1900.10">
    <property type="entry name" value="c-terminal domain of poly(a) binding protein"/>
    <property type="match status" value="1"/>
</dbReference>
<dbReference type="CDD" id="cd12380">
    <property type="entry name" value="RRM3_I_PABPs"/>
    <property type="match status" value="1"/>
</dbReference>
<dbReference type="Gramene" id="Ma08_t24990.1">
    <property type="protein sequence ID" value="Ma08_p24990.1"/>
    <property type="gene ID" value="Ma08_g24990"/>
</dbReference>
<evidence type="ECO:0000256" key="5">
    <source>
        <dbReference type="ARBA" id="ARBA00022581"/>
    </source>
</evidence>
<dbReference type="EMBL" id="HG996472">
    <property type="protein sequence ID" value="CAG1832666.1"/>
    <property type="molecule type" value="Genomic_DNA"/>
</dbReference>
<dbReference type="InterPro" id="IPR003954">
    <property type="entry name" value="RRM_euk-type"/>
</dbReference>
<dbReference type="FunFam" id="3.30.70.330:FF:000651">
    <property type="entry name" value="Poly(A) binding protein cytoplasmic 1 like"/>
    <property type="match status" value="1"/>
</dbReference>
<evidence type="ECO:0000256" key="12">
    <source>
        <dbReference type="RuleBase" id="RU362004"/>
    </source>
</evidence>
<dbReference type="GO" id="GO:0006417">
    <property type="term" value="P:regulation of translation"/>
    <property type="evidence" value="ECO:0007669"/>
    <property type="project" value="UniProtKB-KW"/>
</dbReference>
<dbReference type="InterPro" id="IPR035979">
    <property type="entry name" value="RBD_domain_sf"/>
</dbReference>
<dbReference type="Gene3D" id="3.30.70.330">
    <property type="match status" value="4"/>
</dbReference>
<dbReference type="InterPro" id="IPR012677">
    <property type="entry name" value="Nucleotide-bd_a/b_plait_sf"/>
</dbReference>
<evidence type="ECO:0000256" key="6">
    <source>
        <dbReference type="ARBA" id="ARBA00022737"/>
    </source>
</evidence>
<dbReference type="CDD" id="cd12381">
    <property type="entry name" value="RRM4_I_PABPs"/>
    <property type="match status" value="1"/>
</dbReference>
<evidence type="ECO:0000256" key="2">
    <source>
        <dbReference type="ARBA" id="ARBA00004496"/>
    </source>
</evidence>
<protein>
    <recommendedName>
        <fullName evidence="12">Polyadenylate-binding protein</fullName>
        <shortName evidence="12">PABP</shortName>
    </recommendedName>
</protein>
<dbReference type="Pfam" id="PF00076">
    <property type="entry name" value="RRM_1"/>
    <property type="match status" value="3"/>
</dbReference>
<dbReference type="NCBIfam" id="TIGR01628">
    <property type="entry name" value="PABP-1234"/>
    <property type="match status" value="1"/>
</dbReference>
<dbReference type="Proteomes" id="UP000012960">
    <property type="component" value="Unplaced"/>
</dbReference>
<keyword evidence="5" id="KW-0945">Host-virus interaction</keyword>
<keyword evidence="8 11" id="KW-0694">RNA-binding</keyword>
<evidence type="ECO:0000313" key="18">
    <source>
        <dbReference type="Proteomes" id="UP000012960"/>
    </source>
</evidence>
<evidence type="ECO:0000256" key="4">
    <source>
        <dbReference type="ARBA" id="ARBA00022490"/>
    </source>
</evidence>
<keyword evidence="7" id="KW-0810">Translation regulation</keyword>
<dbReference type="InterPro" id="IPR045305">
    <property type="entry name" value="RRM2_I_PABPs"/>
</dbReference>
<evidence type="ECO:0000313" key="17">
    <source>
        <dbReference type="EnsemblPlants" id="Ma08_p24990.1"/>
    </source>
</evidence>
<dbReference type="PROSITE" id="PS51309">
    <property type="entry name" value="PABC"/>
    <property type="match status" value="1"/>
</dbReference>
<dbReference type="GO" id="GO:0003730">
    <property type="term" value="F:mRNA 3'-UTR binding"/>
    <property type="evidence" value="ECO:0000318"/>
    <property type="project" value="GO_Central"/>
</dbReference>
<evidence type="ECO:0000256" key="11">
    <source>
        <dbReference type="PROSITE-ProRule" id="PRU00176"/>
    </source>
</evidence>
<keyword evidence="9" id="KW-0539">Nucleus</keyword>
<feature type="region of interest" description="Disordered" evidence="13">
    <location>
        <begin position="20"/>
        <end position="69"/>
    </location>
</feature>